<keyword evidence="11" id="KW-1185">Reference proteome</keyword>
<dbReference type="SUPFAM" id="SSF52540">
    <property type="entry name" value="P-loop containing nucleoside triphosphate hydrolases"/>
    <property type="match status" value="1"/>
</dbReference>
<accession>A0A840UY95</accession>
<dbReference type="Pfam" id="PF00155">
    <property type="entry name" value="Aminotran_1_2"/>
    <property type="match status" value="1"/>
</dbReference>
<evidence type="ECO:0000259" key="9">
    <source>
        <dbReference type="Pfam" id="PF07685"/>
    </source>
</evidence>
<evidence type="ECO:0000313" key="11">
    <source>
        <dbReference type="Proteomes" id="UP000539642"/>
    </source>
</evidence>
<protein>
    <recommendedName>
        <fullName evidence="6">Cobyric acid synthase</fullName>
    </recommendedName>
</protein>
<dbReference type="EMBL" id="JACHEO010000001">
    <property type="protein sequence ID" value="MBB5346460.1"/>
    <property type="molecule type" value="Genomic_DNA"/>
</dbReference>
<feature type="domain" description="CobB/CobQ-like glutamine amidotransferase" evidence="9">
    <location>
        <begin position="625"/>
        <end position="808"/>
    </location>
</feature>
<comment type="similarity">
    <text evidence="6">Belongs to the CobB/CobQ family. CobQ subfamily.</text>
</comment>
<feature type="domain" description="Aminotransferase class I/classII large" evidence="7">
    <location>
        <begin position="31"/>
        <end position="354"/>
    </location>
</feature>
<dbReference type="InterPro" id="IPR033949">
    <property type="entry name" value="CobQ_GATase1"/>
</dbReference>
<dbReference type="CDD" id="cd01750">
    <property type="entry name" value="GATase1_CobQ"/>
    <property type="match status" value="1"/>
</dbReference>
<evidence type="ECO:0000256" key="2">
    <source>
        <dbReference type="ARBA" id="ARBA00004953"/>
    </source>
</evidence>
<dbReference type="CDD" id="cd05389">
    <property type="entry name" value="CobQ_N"/>
    <property type="match status" value="1"/>
</dbReference>
<evidence type="ECO:0000259" key="8">
    <source>
        <dbReference type="Pfam" id="PF01656"/>
    </source>
</evidence>
<dbReference type="InterPro" id="IPR015422">
    <property type="entry name" value="PyrdxlP-dep_Trfase_small"/>
</dbReference>
<dbReference type="PANTHER" id="PTHR21343:SF1">
    <property type="entry name" value="COBYRIC ACID SYNTHASE"/>
    <property type="match status" value="1"/>
</dbReference>
<dbReference type="GO" id="GO:0030170">
    <property type="term" value="F:pyridoxal phosphate binding"/>
    <property type="evidence" value="ECO:0007669"/>
    <property type="project" value="InterPro"/>
</dbReference>
<evidence type="ECO:0000313" key="10">
    <source>
        <dbReference type="EMBL" id="MBB5346460.1"/>
    </source>
</evidence>
<dbReference type="NCBIfam" id="TIGR00313">
    <property type="entry name" value="cobQ"/>
    <property type="match status" value="1"/>
</dbReference>
<keyword evidence="3 6" id="KW-0169">Cobalamin biosynthesis</keyword>
<evidence type="ECO:0000256" key="6">
    <source>
        <dbReference type="HAMAP-Rule" id="MF_00028"/>
    </source>
</evidence>
<comment type="function">
    <text evidence="6">Catalyzes amidations at positions B, D, E, and G on adenosylcobyrinic A,C-diamide. NH(2) groups are provided by glutamine, and one molecule of ATP is hydrogenolyzed for each amidation.</text>
</comment>
<dbReference type="GO" id="GO:0009236">
    <property type="term" value="P:cobalamin biosynthetic process"/>
    <property type="evidence" value="ECO:0007669"/>
    <property type="project" value="UniProtKB-UniRule"/>
</dbReference>
<proteinExistence type="inferred from homology"/>
<dbReference type="PANTHER" id="PTHR21343">
    <property type="entry name" value="DETHIOBIOTIN SYNTHETASE"/>
    <property type="match status" value="1"/>
</dbReference>
<dbReference type="InterPro" id="IPR029062">
    <property type="entry name" value="Class_I_gatase-like"/>
</dbReference>
<evidence type="ECO:0000256" key="1">
    <source>
        <dbReference type="ARBA" id="ARBA00003444"/>
    </source>
</evidence>
<evidence type="ECO:0000256" key="3">
    <source>
        <dbReference type="ARBA" id="ARBA00022573"/>
    </source>
</evidence>
<keyword evidence="4 6" id="KW-0315">Glutamine amidotransferase</keyword>
<evidence type="ECO:0000256" key="5">
    <source>
        <dbReference type="ARBA" id="ARBA00048531"/>
    </source>
</evidence>
<dbReference type="NCBIfam" id="TIGR01140">
    <property type="entry name" value="L_thr_O3P_dcar"/>
    <property type="match status" value="1"/>
</dbReference>
<dbReference type="InterPro" id="IPR004839">
    <property type="entry name" value="Aminotransferase_I/II_large"/>
</dbReference>
<dbReference type="AlphaFoldDB" id="A0A840UY95"/>
<evidence type="ECO:0000259" key="7">
    <source>
        <dbReference type="Pfam" id="PF00155"/>
    </source>
</evidence>
<dbReference type="PROSITE" id="PS51274">
    <property type="entry name" value="GATASE_COBBQ"/>
    <property type="match status" value="1"/>
</dbReference>
<dbReference type="Pfam" id="PF01656">
    <property type="entry name" value="CbiA"/>
    <property type="match status" value="1"/>
</dbReference>
<dbReference type="InterPro" id="IPR004838">
    <property type="entry name" value="NHTrfase_class1_PyrdxlP-BS"/>
</dbReference>
<dbReference type="UniPathway" id="UPA00148"/>
<name>A0A840UY95_9BACT</name>
<dbReference type="InterPro" id="IPR015421">
    <property type="entry name" value="PyrdxlP-dep_Trfase_major"/>
</dbReference>
<dbReference type="Gene3D" id="3.90.1150.10">
    <property type="entry name" value="Aspartate Aminotransferase, domain 1"/>
    <property type="match status" value="1"/>
</dbReference>
<dbReference type="InterPro" id="IPR027417">
    <property type="entry name" value="P-loop_NTPase"/>
</dbReference>
<sequence>MSNVADNCLLTGSGHGGNVHAFRRRVQAAGIIDFSANINPLGPPEWLRGVISRSVEDLGHYPDPECHDLVAAIADRGGYPLSSIVVANGSTELLYLLSRILLNSRVLIPVPAYIDYARAARLAGKPVETVAMREEGGFRLDPDLIAARIQPEDLVIIGSPNNPTGAMLPAAAILDLADEFPDSDFLVDEAFLDFVPDGISVGGSRDNISTLNSLTKFYAIPGLRLGFGVFHETVADALRELLPPWTVNTLAQAVGARALRDREYQEHSRTACLALRESLARGLAGFNQIQVFAGAANYLFLRLTGSTTAVQLAGALADKGILIRRCDNYAGLDSSYARVAVRTEEENARLVAAIGEILEPGTARPRPQRKTAALMFQGTSSNAGKSVLTAALCRILLQDGVRVAPFKAQNMSLNSFVTLQGEEMGRAQVVQAQAARLDPDVRMNPILLKPSSDTGSQVIVRGKPVRNMSVGQYHAYKDQAWAAATACYDSLAAEYQVIILEGAGSPGEVNLKRHDIVNMRMARYAGSPVLLVGDIDRGGIYASFVGTMEVLAEWERRLVAGFVVNRFRGQSSLLAAAHDYVAAHTGREVFGVVPYFHDLDLPEEDSVSFKEGIYRRPQPGQPHVDIAVVSLPHISNFTDVEPFLAEPDVHLRVVSRVDDLGTPDALILPGSKNVMSDLRFLHDSGFAARIAGLAGRGCTIVGICGGYQLLGREIADPLGLESPAGKTAAGLGLLDIATELKGDKTLLRRTGIHIASTLPVAGYEIHHGISTGPLPPALRFADGSGCGATAGAGRIWGCYLHGIFDEDRFRRHFIDGLLTHKGLPAKQIILAPYNLEAAFDRLAARVRASLDMDRIYALLRL</sequence>
<comment type="pathway">
    <text evidence="2 6">Cofactor biosynthesis; adenosylcobalamin biosynthesis.</text>
</comment>
<dbReference type="NCBIfam" id="NF001989">
    <property type="entry name" value="PRK00784.1"/>
    <property type="match status" value="1"/>
</dbReference>
<dbReference type="InterPro" id="IPR004459">
    <property type="entry name" value="CobQ_synth"/>
</dbReference>
<dbReference type="RefSeq" id="WP_183347335.1">
    <property type="nucleotide sequence ID" value="NZ_JACHEO010000001.1"/>
</dbReference>
<dbReference type="HAMAP" id="MF_00028">
    <property type="entry name" value="CobQ"/>
    <property type="match status" value="1"/>
</dbReference>
<comment type="catalytic activity">
    <reaction evidence="5">
        <text>O-phospho-L-threonine + H(+) = (R)-1-aminopropan-2-yl phosphate + CO2</text>
        <dbReference type="Rhea" id="RHEA:11492"/>
        <dbReference type="ChEBI" id="CHEBI:15378"/>
        <dbReference type="ChEBI" id="CHEBI:16526"/>
        <dbReference type="ChEBI" id="CHEBI:58563"/>
        <dbReference type="ChEBI" id="CHEBI:58675"/>
        <dbReference type="EC" id="4.1.1.81"/>
    </reaction>
</comment>
<dbReference type="GO" id="GO:0048472">
    <property type="term" value="F:threonine-phosphate decarboxylase activity"/>
    <property type="evidence" value="ECO:0007669"/>
    <property type="project" value="UniProtKB-EC"/>
</dbReference>
<gene>
    <name evidence="6" type="primary">cobQ</name>
    <name evidence="10" type="ORF">HNQ81_000167</name>
</gene>
<dbReference type="InterPro" id="IPR015424">
    <property type="entry name" value="PyrdxlP-dep_Trfase"/>
</dbReference>
<reference evidence="10 11" key="1">
    <citation type="submission" date="2020-08" db="EMBL/GenBank/DDBJ databases">
        <title>Genomic Encyclopedia of Type Strains, Phase IV (KMG-IV): sequencing the most valuable type-strain genomes for metagenomic binning, comparative biology and taxonomic classification.</title>
        <authorList>
            <person name="Goeker M."/>
        </authorList>
    </citation>
    <scope>NUCLEOTIDE SEQUENCE [LARGE SCALE GENOMIC DNA]</scope>
    <source>
        <strain evidence="10 11">DSM 28570</strain>
    </source>
</reference>
<dbReference type="SUPFAM" id="SSF53383">
    <property type="entry name" value="PLP-dependent transferases"/>
    <property type="match status" value="1"/>
</dbReference>
<evidence type="ECO:0000256" key="4">
    <source>
        <dbReference type="ARBA" id="ARBA00022962"/>
    </source>
</evidence>
<feature type="active site" description="Nucleophile" evidence="6">
    <location>
        <position position="704"/>
    </location>
</feature>
<comment type="function">
    <text evidence="1">Decarboxylates L-threonine-O-3-phosphate to yield (R)-1-amino-2-propanol O-2-phosphate, the precursor for the linkage between the nucleotide loop and the corrin ring in cobalamin.</text>
</comment>
<dbReference type="GO" id="GO:0015420">
    <property type="term" value="F:ABC-type vitamin B12 transporter activity"/>
    <property type="evidence" value="ECO:0007669"/>
    <property type="project" value="UniProtKB-UniRule"/>
</dbReference>
<dbReference type="Gene3D" id="3.40.50.880">
    <property type="match status" value="1"/>
</dbReference>
<feature type="active site" evidence="6">
    <location>
        <position position="801"/>
    </location>
</feature>
<dbReference type="InterPro" id="IPR011698">
    <property type="entry name" value="GATase_3"/>
</dbReference>
<dbReference type="SUPFAM" id="SSF52317">
    <property type="entry name" value="Class I glutamine amidotransferase-like"/>
    <property type="match status" value="1"/>
</dbReference>
<feature type="domain" description="CobQ/CobB/MinD/ParA nucleotide binding" evidence="8">
    <location>
        <begin position="374"/>
        <end position="605"/>
    </location>
</feature>
<dbReference type="Gene3D" id="3.40.640.10">
    <property type="entry name" value="Type I PLP-dependent aspartate aminotransferase-like (Major domain)"/>
    <property type="match status" value="1"/>
</dbReference>
<dbReference type="PROSITE" id="PS00105">
    <property type="entry name" value="AA_TRANSFER_CLASS_1"/>
    <property type="match status" value="1"/>
</dbReference>
<dbReference type="Gene3D" id="3.40.50.300">
    <property type="entry name" value="P-loop containing nucleotide triphosphate hydrolases"/>
    <property type="match status" value="1"/>
</dbReference>
<dbReference type="CDD" id="cd00609">
    <property type="entry name" value="AAT_like"/>
    <property type="match status" value="1"/>
</dbReference>
<dbReference type="InterPro" id="IPR002586">
    <property type="entry name" value="CobQ/CobB/MinD/ParA_Nub-bd_dom"/>
</dbReference>
<dbReference type="InterPro" id="IPR005860">
    <property type="entry name" value="CobD"/>
</dbReference>
<dbReference type="Proteomes" id="UP000539642">
    <property type="component" value="Unassembled WGS sequence"/>
</dbReference>
<organism evidence="10 11">
    <name type="scientific">Desulfoprunum benzoelyticum</name>
    <dbReference type="NCBI Taxonomy" id="1506996"/>
    <lineage>
        <taxon>Bacteria</taxon>
        <taxon>Pseudomonadati</taxon>
        <taxon>Thermodesulfobacteriota</taxon>
        <taxon>Desulfobulbia</taxon>
        <taxon>Desulfobulbales</taxon>
        <taxon>Desulfobulbaceae</taxon>
        <taxon>Desulfoprunum</taxon>
    </lineage>
</organism>
<dbReference type="Pfam" id="PF07685">
    <property type="entry name" value="GATase_3"/>
    <property type="match status" value="1"/>
</dbReference>
<dbReference type="InterPro" id="IPR047045">
    <property type="entry name" value="CobQ_N"/>
</dbReference>
<comment type="caution">
    <text evidence="10">The sequence shown here is derived from an EMBL/GenBank/DDBJ whole genome shotgun (WGS) entry which is preliminary data.</text>
</comment>